<dbReference type="Pfam" id="PF13963">
    <property type="entry name" value="Transpos_assoc"/>
    <property type="match status" value="1"/>
</dbReference>
<dbReference type="InterPro" id="IPR029480">
    <property type="entry name" value="Transpos_assoc"/>
</dbReference>
<dbReference type="InterPro" id="IPR025452">
    <property type="entry name" value="DUF4218"/>
</dbReference>
<feature type="domain" description="Transposase-associated" evidence="3">
    <location>
        <begin position="11"/>
        <end position="79"/>
    </location>
</feature>
<dbReference type="Pfam" id="PF13952">
    <property type="entry name" value="DUF4216"/>
    <property type="match status" value="1"/>
</dbReference>
<evidence type="ECO:0000313" key="4">
    <source>
        <dbReference type="EMBL" id="CAL5042446.1"/>
    </source>
</evidence>
<dbReference type="Pfam" id="PF02992">
    <property type="entry name" value="Transposase_21"/>
    <property type="match status" value="1"/>
</dbReference>
<reference evidence="5" key="1">
    <citation type="submission" date="2024-06" db="EMBL/GenBank/DDBJ databases">
        <authorList>
            <person name="Ryan C."/>
        </authorList>
    </citation>
    <scope>NUCLEOTIDE SEQUENCE [LARGE SCALE GENOMIC DNA]</scope>
</reference>
<dbReference type="InterPro" id="IPR025312">
    <property type="entry name" value="DUF4216"/>
</dbReference>
<organism evidence="4 5">
    <name type="scientific">Urochloa decumbens</name>
    <dbReference type="NCBI Taxonomy" id="240449"/>
    <lineage>
        <taxon>Eukaryota</taxon>
        <taxon>Viridiplantae</taxon>
        <taxon>Streptophyta</taxon>
        <taxon>Embryophyta</taxon>
        <taxon>Tracheophyta</taxon>
        <taxon>Spermatophyta</taxon>
        <taxon>Magnoliopsida</taxon>
        <taxon>Liliopsida</taxon>
        <taxon>Poales</taxon>
        <taxon>Poaceae</taxon>
        <taxon>PACMAD clade</taxon>
        <taxon>Panicoideae</taxon>
        <taxon>Panicodae</taxon>
        <taxon>Paniceae</taxon>
        <taxon>Melinidinae</taxon>
        <taxon>Urochloa</taxon>
    </lineage>
</organism>
<evidence type="ECO:0008006" key="6">
    <source>
        <dbReference type="Google" id="ProtNLM"/>
    </source>
</evidence>
<keyword evidence="5" id="KW-1185">Reference proteome</keyword>
<dbReference type="PANTHER" id="PTHR10775">
    <property type="entry name" value="OS08G0208400 PROTEIN"/>
    <property type="match status" value="1"/>
</dbReference>
<feature type="domain" description="DUF4218" evidence="2">
    <location>
        <begin position="679"/>
        <end position="791"/>
    </location>
</feature>
<dbReference type="PANTHER" id="PTHR10775:SF182">
    <property type="entry name" value="TRANSPOSON, EN_SPM-LIKE, TRANSPOSASE-ASSOCIATED DOMAIN PROTEIN-RELATED"/>
    <property type="match status" value="1"/>
</dbReference>
<evidence type="ECO:0000259" key="1">
    <source>
        <dbReference type="Pfam" id="PF13952"/>
    </source>
</evidence>
<sequence length="1033" mass="118012">MDLSTIKRLLRSQKPSDDYIAGVEGFLQFAYREKKSNAKIRCPCINCVNRKLQEKDIVYEHLVCDGMLRGYTIWGCHGETTSYRAANKDSQSHFPSLNNNIRQVVHGAFGYVENGLNTDQPDMPGPSKAGPDAETQAFFELLRDADQPLWEGCELSKLSFLVLLFHVKSINKWSNKSLNDLLRILQLALPNGANIPTTFVEARKIIAKLGLWYEKIHVCPNNCQLYRKDKKNHDFCSKCGASRWKDKPDKTVLTKKQRRKATPDKVLRYFPIKPRIKRLFMHKETAQLLRWHDEERTKDGALRHPADSEVWKAIDNKHPDFALEPRNLRFGMASDGFNPFGKCNSTHSCWPVVLVPYNLPPWLCMKSSSLMLTLIIPENPGKDFHTFMQPVYDDLNELFDIGMPTYDASRDEVFPLRAIVLYTVSDYPGAGTMAQFSTGSQLGCMSCQEETSFIRLKNGYKQCYMGHRRYLPDGHEFRYDANSFDGTEDHRSKLIPCSGEAILEKIKSISDFDKSKTWKGAGGLFNLSYWKFNLLRHNLDFMHIEKNVCENTYGTLLEMQGKSKDNLQARKDLQEMNIRPDLHPQKKANDKYYLPPALYNMSKVEKQQFCQVLRDIKVPDGYSSNISRCVNVSEAKLTGLKSHDCHILMQQLLPVALRGLLPGDVTSVLFDLCGYFRELNAKVLYKDELEKLEDRIILTLCRMEMIFPPGFFTMMVHLVLHLATEAKIGGPVCYRSMYFVERYLGELKSNVRNKARPEGCIAESVLAKEAMALCSGFLDGFQSLLSKLSRNTDNDKTIGCCTGEASSLFPHAGSALGKPRRYVIRALAEKQAHKYVLFNCSSVDPYIRAHAEEITTNNNAHRLSHRDVEKMQNEKFDLWFRDHIKQIEKENGIHSIKDGIRWLSRGPVEAAKSYCAFNSRGFRFRPKRLDGVTQNSGVVLTAKTSSYASASDAKPVLGNVTYYGRILDIIELNYSGKFSVVVFKCEWIDVLSGRGIKKDKYGYTLVNFSRRIHTGEKIGHEPYIFPNQADQWM</sequence>
<reference evidence="4 5" key="2">
    <citation type="submission" date="2024-10" db="EMBL/GenBank/DDBJ databases">
        <authorList>
            <person name="Ryan C."/>
        </authorList>
    </citation>
    <scope>NUCLEOTIDE SEQUENCE [LARGE SCALE GENOMIC DNA]</scope>
</reference>
<feature type="domain" description="DUF4216" evidence="1">
    <location>
        <begin position="970"/>
        <end position="1031"/>
    </location>
</feature>
<gene>
    <name evidence="4" type="ORF">URODEC1_LOCUS87209</name>
</gene>
<dbReference type="Proteomes" id="UP001497457">
    <property type="component" value="Chromosome 34rd"/>
</dbReference>
<dbReference type="EMBL" id="OZ075144">
    <property type="protein sequence ID" value="CAL5042446.1"/>
    <property type="molecule type" value="Genomic_DNA"/>
</dbReference>
<dbReference type="InterPro" id="IPR004242">
    <property type="entry name" value="Transposase_21"/>
</dbReference>
<name>A0ABC9DPV4_9POAL</name>
<proteinExistence type="predicted"/>
<protein>
    <recommendedName>
        <fullName evidence="6">Transposase</fullName>
    </recommendedName>
</protein>
<dbReference type="AlphaFoldDB" id="A0ABC9DPV4"/>
<accession>A0ABC9DPV4</accession>
<evidence type="ECO:0000259" key="3">
    <source>
        <dbReference type="Pfam" id="PF13963"/>
    </source>
</evidence>
<dbReference type="Pfam" id="PF13960">
    <property type="entry name" value="DUF4218"/>
    <property type="match status" value="1"/>
</dbReference>
<evidence type="ECO:0000313" key="5">
    <source>
        <dbReference type="Proteomes" id="UP001497457"/>
    </source>
</evidence>
<evidence type="ECO:0000259" key="2">
    <source>
        <dbReference type="Pfam" id="PF13960"/>
    </source>
</evidence>